<accession>A0A9R0JQQ3</accession>
<evidence type="ECO:0000256" key="2">
    <source>
        <dbReference type="ARBA" id="ARBA00004586"/>
    </source>
</evidence>
<evidence type="ECO:0000256" key="4">
    <source>
        <dbReference type="ARBA" id="ARBA00005189"/>
    </source>
</evidence>
<evidence type="ECO:0000259" key="11">
    <source>
        <dbReference type="Pfam" id="PF03007"/>
    </source>
</evidence>
<dbReference type="GO" id="GO:0004144">
    <property type="term" value="F:diacylglycerol O-acyltransferase activity"/>
    <property type="evidence" value="ECO:0007669"/>
    <property type="project" value="UniProtKB-EC"/>
</dbReference>
<dbReference type="KEGG" id="soe:110783102"/>
<dbReference type="Pfam" id="PF03007">
    <property type="entry name" value="WS_DGAT_cat"/>
    <property type="match status" value="1"/>
</dbReference>
<keyword evidence="5" id="KW-0808">Transferase</keyword>
<dbReference type="GeneID" id="110783102"/>
<reference evidence="14" key="2">
    <citation type="submission" date="2025-08" db="UniProtKB">
        <authorList>
            <consortium name="RefSeq"/>
        </authorList>
    </citation>
    <scope>IDENTIFICATION</scope>
    <source>
        <tissue evidence="14">Leaf</tissue>
    </source>
</reference>
<comment type="pathway">
    <text evidence="4">Lipid metabolism.</text>
</comment>
<evidence type="ECO:0000256" key="8">
    <source>
        <dbReference type="ARBA" id="ARBA00024360"/>
    </source>
</evidence>
<dbReference type="InterPro" id="IPR045034">
    <property type="entry name" value="O-acyltransferase_WSD1-like"/>
</dbReference>
<evidence type="ECO:0000256" key="5">
    <source>
        <dbReference type="ARBA" id="ARBA00022679"/>
    </source>
</evidence>
<evidence type="ECO:0000313" key="13">
    <source>
        <dbReference type="Proteomes" id="UP000813463"/>
    </source>
</evidence>
<keyword evidence="6" id="KW-0256">Endoplasmic reticulum</keyword>
<dbReference type="AlphaFoldDB" id="A0A9R0JQQ3"/>
<comment type="catalytic activity">
    <reaction evidence="9">
        <text>a long chain fatty alcohol + a fatty acyl-CoA = a long-chain alcohol wax ester + CoA</text>
        <dbReference type="Rhea" id="RHEA:38443"/>
        <dbReference type="ChEBI" id="CHEBI:17135"/>
        <dbReference type="ChEBI" id="CHEBI:57287"/>
        <dbReference type="ChEBI" id="CHEBI:77636"/>
        <dbReference type="ChEBI" id="CHEBI:235323"/>
        <dbReference type="EC" id="2.3.1.75"/>
    </reaction>
</comment>
<dbReference type="GO" id="GO:0008374">
    <property type="term" value="F:O-acyltransferase activity"/>
    <property type="evidence" value="ECO:0000318"/>
    <property type="project" value="GO_Central"/>
</dbReference>
<dbReference type="RefSeq" id="XP_021843090.2">
    <property type="nucleotide sequence ID" value="XM_021987398.2"/>
</dbReference>
<evidence type="ECO:0000256" key="7">
    <source>
        <dbReference type="ARBA" id="ARBA00023315"/>
    </source>
</evidence>
<feature type="domain" description="O-acyltransferase WSD1 C-terminal" evidence="12">
    <location>
        <begin position="368"/>
        <end position="511"/>
    </location>
</feature>
<evidence type="ECO:0000313" key="14">
    <source>
        <dbReference type="RefSeq" id="XP_021843090.2"/>
    </source>
</evidence>
<dbReference type="GO" id="GO:0005886">
    <property type="term" value="C:plasma membrane"/>
    <property type="evidence" value="ECO:0000318"/>
    <property type="project" value="GO_Central"/>
</dbReference>
<proteinExistence type="inferred from homology"/>
<sequence>MEILFKILNRRKLVDMAMTTLLWWLRPIKTTTKTAAKEEEVEEPLSPATRVFHTPQMNCCIVAVVGCKTVIDVEVIKEGIYQTFVKHPRISSKLVFDPKKLGKPIGWIRTKVDANNHIIIPNLNPQMDSPDEFIDEYVSNLAQTPMDLTKPLWEVHILNTKTKDANSIAIFRIHHSVGDGISLMSLVLACTRKTSDPNAVPTFPTENKKKKKLLVDTSNSWFLWVCFLWMMLAFKMFWNTIIDLCMFLATIVFLKDTKTPLKGSVGTERAPKKFVYRTLSLDDIKLVKNVMNVTINDVVLGITQAGLSRYLNRKYGESKGAGKVQQNNLPKHIRLRSTLLVNIRPTSKLEHLAEQMETDDPKKRKWEWGNSIGYILLPFHIALRDDPMDYIRSAKATIDKKKRSLEAIVTFMSARIVLKTLGLGVVAGITHRVLSHTTFSFSNVVGPKEEISFYGHPMTFLAPSVYGHPQALTVHFQSYMDKMTLVLAVDKNLIPEPQLLCDDIAESLELVKQAVQKIKVFKI</sequence>
<evidence type="ECO:0000256" key="10">
    <source>
        <dbReference type="ARBA" id="ARBA00048109"/>
    </source>
</evidence>
<feature type="domain" description="O-acyltransferase WSD1-like N-terminal" evidence="11">
    <location>
        <begin position="79"/>
        <end position="299"/>
    </location>
</feature>
<dbReference type="PANTHER" id="PTHR31650">
    <property type="entry name" value="O-ACYLTRANSFERASE (WSD1-LIKE) FAMILY PROTEIN"/>
    <property type="match status" value="1"/>
</dbReference>
<dbReference type="GO" id="GO:0047196">
    <property type="term" value="F:long-chain-alcohol O-fatty-acyltransferase activity"/>
    <property type="evidence" value="ECO:0007669"/>
    <property type="project" value="UniProtKB-EC"/>
</dbReference>
<comment type="pathway">
    <text evidence="3">Glycerolipid metabolism; triacylglycerol biosynthesis.</text>
</comment>
<comment type="similarity">
    <text evidence="8">In the N-terminal section; belongs to the long-chain O-acyltransferase family.</text>
</comment>
<evidence type="ECO:0000259" key="12">
    <source>
        <dbReference type="Pfam" id="PF06974"/>
    </source>
</evidence>
<comment type="subcellular location">
    <subcellularLocation>
        <location evidence="1">Cell membrane</location>
        <topology evidence="1">Single-pass membrane protein</topology>
    </subcellularLocation>
    <subcellularLocation>
        <location evidence="2">Endoplasmic reticulum membrane</location>
    </subcellularLocation>
</comment>
<dbReference type="Gene3D" id="3.30.559.10">
    <property type="entry name" value="Chloramphenicol acetyltransferase-like domain"/>
    <property type="match status" value="1"/>
</dbReference>
<keyword evidence="7 14" id="KW-0012">Acyltransferase</keyword>
<evidence type="ECO:0000256" key="6">
    <source>
        <dbReference type="ARBA" id="ARBA00022824"/>
    </source>
</evidence>
<dbReference type="PANTHER" id="PTHR31650:SF1">
    <property type="entry name" value="WAX ESTER SYNTHASE_DIACYLGLYCEROL ACYLTRANSFERASE 4-RELATED"/>
    <property type="match status" value="1"/>
</dbReference>
<protein>
    <submittedName>
        <fullName evidence="14">Wax ester synthase/diacylglycerol acyltransferase 11</fullName>
    </submittedName>
</protein>
<dbReference type="InterPro" id="IPR004255">
    <property type="entry name" value="O-acyltransferase_WSD1_N"/>
</dbReference>
<comment type="catalytic activity">
    <reaction evidence="10">
        <text>an acyl-CoA + a 1,2-diacyl-sn-glycerol = a triacyl-sn-glycerol + CoA</text>
        <dbReference type="Rhea" id="RHEA:10868"/>
        <dbReference type="ChEBI" id="CHEBI:17815"/>
        <dbReference type="ChEBI" id="CHEBI:57287"/>
        <dbReference type="ChEBI" id="CHEBI:58342"/>
        <dbReference type="ChEBI" id="CHEBI:64615"/>
        <dbReference type="EC" id="2.3.1.20"/>
    </reaction>
</comment>
<dbReference type="Proteomes" id="UP000813463">
    <property type="component" value="Chromosome 3"/>
</dbReference>
<dbReference type="InterPro" id="IPR023213">
    <property type="entry name" value="CAT-like_dom_sf"/>
</dbReference>
<evidence type="ECO:0000256" key="1">
    <source>
        <dbReference type="ARBA" id="ARBA00004162"/>
    </source>
</evidence>
<name>A0A9R0JQQ3_SPIOL</name>
<dbReference type="GO" id="GO:0005789">
    <property type="term" value="C:endoplasmic reticulum membrane"/>
    <property type="evidence" value="ECO:0007669"/>
    <property type="project" value="UniProtKB-SubCell"/>
</dbReference>
<reference evidence="13" key="1">
    <citation type="journal article" date="2021" name="Nat. Commun.">
        <title>Genomic analyses provide insights into spinach domestication and the genetic basis of agronomic traits.</title>
        <authorList>
            <person name="Cai X."/>
            <person name="Sun X."/>
            <person name="Xu C."/>
            <person name="Sun H."/>
            <person name="Wang X."/>
            <person name="Ge C."/>
            <person name="Zhang Z."/>
            <person name="Wang Q."/>
            <person name="Fei Z."/>
            <person name="Jiao C."/>
            <person name="Wang Q."/>
        </authorList>
    </citation>
    <scope>NUCLEOTIDE SEQUENCE [LARGE SCALE GENOMIC DNA]</scope>
    <source>
        <strain evidence="13">cv. Varoflay</strain>
    </source>
</reference>
<dbReference type="SUPFAM" id="SSF52777">
    <property type="entry name" value="CoA-dependent acyltransferases"/>
    <property type="match status" value="1"/>
</dbReference>
<gene>
    <name evidence="14" type="primary">LOC110783102</name>
</gene>
<evidence type="ECO:0000256" key="3">
    <source>
        <dbReference type="ARBA" id="ARBA00004771"/>
    </source>
</evidence>
<organism evidence="13 14">
    <name type="scientific">Spinacia oleracea</name>
    <name type="common">Spinach</name>
    <dbReference type="NCBI Taxonomy" id="3562"/>
    <lineage>
        <taxon>Eukaryota</taxon>
        <taxon>Viridiplantae</taxon>
        <taxon>Streptophyta</taxon>
        <taxon>Embryophyta</taxon>
        <taxon>Tracheophyta</taxon>
        <taxon>Spermatophyta</taxon>
        <taxon>Magnoliopsida</taxon>
        <taxon>eudicotyledons</taxon>
        <taxon>Gunneridae</taxon>
        <taxon>Pentapetalae</taxon>
        <taxon>Caryophyllales</taxon>
        <taxon>Chenopodiaceae</taxon>
        <taxon>Chenopodioideae</taxon>
        <taxon>Anserineae</taxon>
        <taxon>Spinacia</taxon>
    </lineage>
</organism>
<keyword evidence="13" id="KW-1185">Reference proteome</keyword>
<dbReference type="Pfam" id="PF06974">
    <property type="entry name" value="WS_DGAT_C"/>
    <property type="match status" value="1"/>
</dbReference>
<dbReference type="GO" id="GO:0019432">
    <property type="term" value="P:triglyceride biosynthetic process"/>
    <property type="evidence" value="ECO:0000318"/>
    <property type="project" value="GO_Central"/>
</dbReference>
<evidence type="ECO:0000256" key="9">
    <source>
        <dbReference type="ARBA" id="ARBA00047604"/>
    </source>
</evidence>
<dbReference type="InterPro" id="IPR009721">
    <property type="entry name" value="O-acyltransferase_WSD1_C"/>
</dbReference>